<feature type="transmembrane region" description="Helical" evidence="7">
    <location>
        <begin position="279"/>
        <end position="304"/>
    </location>
</feature>
<proteinExistence type="inferred from homology"/>
<dbReference type="CDD" id="cd06261">
    <property type="entry name" value="TM_PBP2"/>
    <property type="match status" value="1"/>
</dbReference>
<feature type="transmembrane region" description="Helical" evidence="7">
    <location>
        <begin position="33"/>
        <end position="54"/>
    </location>
</feature>
<sequence>MTVQQTRVAGPPKQTIAAPSSPRGSRRAARRRATTIAMIFVLPYLLIFLAFRILPAFGGLGLSLSDYSLTGDISWVGGDNFERLFGDDLFWNALRVTIVYSVIAVPLVVVVSLFMAHLASRSIRGIKVYRAAFFLPVITSLVTTAVIWQWIYSSEGPLNWFLGVFGVGPVPWLASSIAVLPSLAVVAMWSRFGYDMLILMAGMLDIPQDYYEAASLDGANAWQRFRHITLPGLRRPLFFVVILEIVSSFQVFDLIYVMTGGGPVTASYSLVFMIYDQGFGYFNFGYASAAGVVLLVITLIVSAIQRLYLKDDD</sequence>
<dbReference type="InterPro" id="IPR000515">
    <property type="entry name" value="MetI-like"/>
</dbReference>
<evidence type="ECO:0000256" key="4">
    <source>
        <dbReference type="ARBA" id="ARBA00022692"/>
    </source>
</evidence>
<organism evidence="10 11">
    <name type="scientific">Occultella glacieicola</name>
    <dbReference type="NCBI Taxonomy" id="2518684"/>
    <lineage>
        <taxon>Bacteria</taxon>
        <taxon>Bacillati</taxon>
        <taxon>Actinomycetota</taxon>
        <taxon>Actinomycetes</taxon>
        <taxon>Micrococcales</taxon>
        <taxon>Ruaniaceae</taxon>
        <taxon>Occultella</taxon>
    </lineage>
</organism>
<dbReference type="SUPFAM" id="SSF161098">
    <property type="entry name" value="MetI-like"/>
    <property type="match status" value="1"/>
</dbReference>
<comment type="subcellular location">
    <subcellularLocation>
        <location evidence="1 7">Cell membrane</location>
        <topology evidence="1 7">Multi-pass membrane protein</topology>
    </subcellularLocation>
</comment>
<name>A0ABY2E2G1_9MICO</name>
<feature type="transmembrane region" description="Helical" evidence="7">
    <location>
        <begin position="131"/>
        <end position="152"/>
    </location>
</feature>
<protein>
    <submittedName>
        <fullName evidence="10">Sugar ABC transporter permease</fullName>
    </submittedName>
</protein>
<dbReference type="PANTHER" id="PTHR30193">
    <property type="entry name" value="ABC TRANSPORTER PERMEASE PROTEIN"/>
    <property type="match status" value="1"/>
</dbReference>
<evidence type="ECO:0000256" key="8">
    <source>
        <dbReference type="SAM" id="MobiDB-lite"/>
    </source>
</evidence>
<feature type="transmembrane region" description="Helical" evidence="7">
    <location>
        <begin position="236"/>
        <end position="259"/>
    </location>
</feature>
<keyword evidence="3" id="KW-1003">Cell membrane</keyword>
<dbReference type="Proteomes" id="UP000504882">
    <property type="component" value="Unassembled WGS sequence"/>
</dbReference>
<gene>
    <name evidence="10" type="ORF">EXU48_14850</name>
</gene>
<dbReference type="PANTHER" id="PTHR30193:SF37">
    <property type="entry name" value="INNER MEMBRANE ABC TRANSPORTER PERMEASE PROTEIN YCJO"/>
    <property type="match status" value="1"/>
</dbReference>
<dbReference type="PROSITE" id="PS50928">
    <property type="entry name" value="ABC_TM1"/>
    <property type="match status" value="1"/>
</dbReference>
<evidence type="ECO:0000259" key="9">
    <source>
        <dbReference type="PROSITE" id="PS50928"/>
    </source>
</evidence>
<feature type="region of interest" description="Disordered" evidence="8">
    <location>
        <begin position="1"/>
        <end position="27"/>
    </location>
</feature>
<evidence type="ECO:0000256" key="5">
    <source>
        <dbReference type="ARBA" id="ARBA00022989"/>
    </source>
</evidence>
<feature type="domain" description="ABC transmembrane type-1" evidence="9">
    <location>
        <begin position="94"/>
        <end position="305"/>
    </location>
</feature>
<evidence type="ECO:0000256" key="6">
    <source>
        <dbReference type="ARBA" id="ARBA00023136"/>
    </source>
</evidence>
<feature type="transmembrane region" description="Helical" evidence="7">
    <location>
        <begin position="172"/>
        <end position="194"/>
    </location>
</feature>
<dbReference type="InterPro" id="IPR051393">
    <property type="entry name" value="ABC_transporter_permease"/>
</dbReference>
<accession>A0ABY2E2G1</accession>
<evidence type="ECO:0000256" key="7">
    <source>
        <dbReference type="RuleBase" id="RU363032"/>
    </source>
</evidence>
<feature type="transmembrane region" description="Helical" evidence="7">
    <location>
        <begin position="98"/>
        <end position="119"/>
    </location>
</feature>
<dbReference type="RefSeq" id="WP_133108417.1">
    <property type="nucleotide sequence ID" value="NZ_SMNA01000006.1"/>
</dbReference>
<keyword evidence="2 7" id="KW-0813">Transport</keyword>
<keyword evidence="5 7" id="KW-1133">Transmembrane helix</keyword>
<keyword evidence="4 7" id="KW-0812">Transmembrane</keyword>
<evidence type="ECO:0000256" key="1">
    <source>
        <dbReference type="ARBA" id="ARBA00004651"/>
    </source>
</evidence>
<dbReference type="EMBL" id="SMNA01000006">
    <property type="protein sequence ID" value="TDE92787.1"/>
    <property type="molecule type" value="Genomic_DNA"/>
</dbReference>
<comment type="caution">
    <text evidence="10">The sequence shown here is derived from an EMBL/GenBank/DDBJ whole genome shotgun (WGS) entry which is preliminary data.</text>
</comment>
<dbReference type="Gene3D" id="1.10.3720.10">
    <property type="entry name" value="MetI-like"/>
    <property type="match status" value="1"/>
</dbReference>
<evidence type="ECO:0000313" key="11">
    <source>
        <dbReference type="Proteomes" id="UP000504882"/>
    </source>
</evidence>
<evidence type="ECO:0000256" key="2">
    <source>
        <dbReference type="ARBA" id="ARBA00022448"/>
    </source>
</evidence>
<evidence type="ECO:0000313" key="10">
    <source>
        <dbReference type="EMBL" id="TDE92787.1"/>
    </source>
</evidence>
<comment type="similarity">
    <text evidence="7">Belongs to the binding-protein-dependent transport system permease family.</text>
</comment>
<evidence type="ECO:0000256" key="3">
    <source>
        <dbReference type="ARBA" id="ARBA00022475"/>
    </source>
</evidence>
<dbReference type="Pfam" id="PF00528">
    <property type="entry name" value="BPD_transp_1"/>
    <property type="match status" value="1"/>
</dbReference>
<keyword evidence="11" id="KW-1185">Reference proteome</keyword>
<keyword evidence="6 7" id="KW-0472">Membrane</keyword>
<dbReference type="InterPro" id="IPR035906">
    <property type="entry name" value="MetI-like_sf"/>
</dbReference>
<reference evidence="10 11" key="1">
    <citation type="submission" date="2019-03" db="EMBL/GenBank/DDBJ databases">
        <title>Genomic features of bacteria from cold environments.</title>
        <authorList>
            <person name="Shen L."/>
        </authorList>
    </citation>
    <scope>NUCLEOTIDE SEQUENCE [LARGE SCALE GENOMIC DNA]</scope>
    <source>
        <strain evidence="11">T3246-1</strain>
    </source>
</reference>